<gene>
    <name evidence="1" type="ORF">GCM10007096_29790</name>
</gene>
<dbReference type="AlphaFoldDB" id="A0A8J2ZXF8"/>
<sequence>MAVEWISAEVFQPKPVRIRDKVTCMYTGEIEIHESMTGVLIDYDLVMSFDGKDGSQLFIDEVQPTEHEDMVFIDYDLEDRFSVTLETSSLPHNLYKTIASTPRLAEALVDMIRGGMA</sequence>
<dbReference type="EMBL" id="BMFV01000025">
    <property type="protein sequence ID" value="GGH85126.1"/>
    <property type="molecule type" value="Genomic_DNA"/>
</dbReference>
<accession>A0A8J2ZXF8</accession>
<reference evidence="1" key="2">
    <citation type="submission" date="2020-09" db="EMBL/GenBank/DDBJ databases">
        <authorList>
            <person name="Sun Q."/>
            <person name="Zhou Y."/>
        </authorList>
    </citation>
    <scope>NUCLEOTIDE SEQUENCE</scope>
    <source>
        <strain evidence="1">CGMCC 1.12777</strain>
    </source>
</reference>
<comment type="caution">
    <text evidence="1">The sequence shown here is derived from an EMBL/GenBank/DDBJ whole genome shotgun (WGS) entry which is preliminary data.</text>
</comment>
<keyword evidence="2" id="KW-1185">Reference proteome</keyword>
<proteinExistence type="predicted"/>
<organism evidence="1 2">
    <name type="scientific">Pullulanibacillus pueri</name>
    <dbReference type="NCBI Taxonomy" id="1437324"/>
    <lineage>
        <taxon>Bacteria</taxon>
        <taxon>Bacillati</taxon>
        <taxon>Bacillota</taxon>
        <taxon>Bacilli</taxon>
        <taxon>Bacillales</taxon>
        <taxon>Sporolactobacillaceae</taxon>
        <taxon>Pullulanibacillus</taxon>
    </lineage>
</organism>
<reference evidence="1" key="1">
    <citation type="journal article" date="2014" name="Int. J. Syst. Evol. Microbiol.">
        <title>Complete genome sequence of Corynebacterium casei LMG S-19264T (=DSM 44701T), isolated from a smear-ripened cheese.</title>
        <authorList>
            <consortium name="US DOE Joint Genome Institute (JGI-PGF)"/>
            <person name="Walter F."/>
            <person name="Albersmeier A."/>
            <person name="Kalinowski J."/>
            <person name="Ruckert C."/>
        </authorList>
    </citation>
    <scope>NUCLEOTIDE SEQUENCE</scope>
    <source>
        <strain evidence="1">CGMCC 1.12777</strain>
    </source>
</reference>
<dbReference type="RefSeq" id="WP_188498181.1">
    <property type="nucleotide sequence ID" value="NZ_BMFV01000025.1"/>
</dbReference>
<evidence type="ECO:0000313" key="1">
    <source>
        <dbReference type="EMBL" id="GGH85126.1"/>
    </source>
</evidence>
<name>A0A8J2ZXF8_9BACL</name>
<protein>
    <submittedName>
        <fullName evidence="1">Uncharacterized protein</fullName>
    </submittedName>
</protein>
<evidence type="ECO:0000313" key="2">
    <source>
        <dbReference type="Proteomes" id="UP000656813"/>
    </source>
</evidence>
<dbReference type="Proteomes" id="UP000656813">
    <property type="component" value="Unassembled WGS sequence"/>
</dbReference>